<accession>A0A6I9YG88</accession>
<dbReference type="PANTHER" id="PTHR16151">
    <property type="entry name" value="HAUS AUGMIN-LIKE COMPLEX SUBUNIT 6"/>
    <property type="match status" value="1"/>
</dbReference>
<dbReference type="GO" id="GO:0008017">
    <property type="term" value="F:microtubule binding"/>
    <property type="evidence" value="ECO:0007669"/>
    <property type="project" value="TreeGrafter"/>
</dbReference>
<proteinExistence type="predicted"/>
<name>A0A6I9YG88_9SAUR</name>
<keyword evidence="1" id="KW-0175">Coiled coil</keyword>
<evidence type="ECO:0000313" key="4">
    <source>
        <dbReference type="Proteomes" id="UP000504617"/>
    </source>
</evidence>
<feature type="region of interest" description="Disordered" evidence="2">
    <location>
        <begin position="496"/>
        <end position="531"/>
    </location>
</feature>
<feature type="region of interest" description="Disordered" evidence="2">
    <location>
        <begin position="863"/>
        <end position="910"/>
    </location>
</feature>
<dbReference type="AlphaFoldDB" id="A0A6I9YG88"/>
<sequence length="910" mass="103299">MSNPFSPPAWEKEHLWLYLLALGFDPAVNAAAGKLSTHLRLDLNMFDKPNKDAFHIVAWFLFSKLDQSHCNEVFRFCYPPIDKKADSEFRKQCYEWLKRISDECGNSFPSVVASLFLSPGGPKFVHLMFHFARYVIMHHIKVDSLGAGIPHPEVVTSRSPDLEMAVAKSQMSLNKFVQCLQKEDLMIQELQKKALLFTKQIRDLRRENVDLDKQLQKMGKKVDSGQSNTTERIEKVRYLWATVMETLTFLQKEREVVDSVVKGQVDQYTLDGTSVSVSIPRPLLQKVEKEMYKFPVGNVYEEGKLNMLTIFQLLPKALELLLHERRHVDKKGFKVDLQDLEGNIRLQNETLLGLKSLRQKLKCDDHISVNQSIAVKQLEWHLKWKNHLGQSPFRLIKDPNPALDLLPAMSPLSFTPATEEAYKRSVFCQYPALIPNSTKKNVQADEFVTVGKTLGNEDYSTKTVTERTLKLATHPEKISNVETPKRSDNSRFQILENKGRSSRRIESGKKRQADSVRTPSSAKKGDPLKKAQEQLAEEVADVIISDSPQNTGKDVGDLISTLFSNPFLTRKQIPRTPENLITDIRSSWKKAIETEVPSSEAMHHSEATEQLLRDTVPDFRHRLSSNLTLFMSSCISDGAEFSFLDEKPQDSLQKGITDELLRHQEALRPLDEMICKKELSLAAPDQVENPEPVLQTLNRSVHEVSDGSDNHIGSDTLLHNVGQKPTIYTTSLWDASQTISNQANTDLDSHDNIQLGILQETLPEEGGSISLNSFHELDFDASGEENSRDSKSATDYLSGNECTVDFKSILRRYEALKKNLLDHLPDSGKRMPRCRSAYNLSPVNLETKDVVSPLGKRYASDAELAKKSSHPSHLERRNSFSPSVAFSPLRPRERRDMQDQGDIFNKRKEK</sequence>
<dbReference type="InterPro" id="IPR028163">
    <property type="entry name" value="HAUS_6_N"/>
</dbReference>
<dbReference type="CTD" id="54801"/>
<dbReference type="GO" id="GO:0051225">
    <property type="term" value="P:spindle assembly"/>
    <property type="evidence" value="ECO:0007669"/>
    <property type="project" value="InterPro"/>
</dbReference>
<evidence type="ECO:0000313" key="5">
    <source>
        <dbReference type="RefSeq" id="XP_013923192.1"/>
    </source>
</evidence>
<dbReference type="Proteomes" id="UP000504617">
    <property type="component" value="Unplaced"/>
</dbReference>
<feature type="compositionally biased region" description="Basic and acidic residues" evidence="2">
    <location>
        <begin position="863"/>
        <end position="878"/>
    </location>
</feature>
<dbReference type="GeneID" id="106549958"/>
<organism evidence="4 5">
    <name type="scientific">Thamnophis sirtalis</name>
    <dbReference type="NCBI Taxonomy" id="35019"/>
    <lineage>
        <taxon>Eukaryota</taxon>
        <taxon>Metazoa</taxon>
        <taxon>Chordata</taxon>
        <taxon>Craniata</taxon>
        <taxon>Vertebrata</taxon>
        <taxon>Euteleostomi</taxon>
        <taxon>Lepidosauria</taxon>
        <taxon>Squamata</taxon>
        <taxon>Bifurcata</taxon>
        <taxon>Unidentata</taxon>
        <taxon>Episquamata</taxon>
        <taxon>Toxicofera</taxon>
        <taxon>Serpentes</taxon>
        <taxon>Colubroidea</taxon>
        <taxon>Colubridae</taxon>
        <taxon>Natricinae</taxon>
        <taxon>Thamnophis</taxon>
    </lineage>
</organism>
<dbReference type="GO" id="GO:1990498">
    <property type="term" value="C:mitotic spindle microtubule"/>
    <property type="evidence" value="ECO:0007669"/>
    <property type="project" value="TreeGrafter"/>
</dbReference>
<dbReference type="Pfam" id="PF14661">
    <property type="entry name" value="HAUS6_N"/>
    <property type="match status" value="1"/>
</dbReference>
<evidence type="ECO:0000256" key="2">
    <source>
        <dbReference type="SAM" id="MobiDB-lite"/>
    </source>
</evidence>
<feature type="coiled-coil region" evidence="1">
    <location>
        <begin position="187"/>
        <end position="221"/>
    </location>
</feature>
<dbReference type="InterPro" id="IPR026797">
    <property type="entry name" value="HAUS_6"/>
</dbReference>
<reference evidence="5" key="1">
    <citation type="submission" date="2025-08" db="UniProtKB">
        <authorList>
            <consortium name="RefSeq"/>
        </authorList>
    </citation>
    <scope>IDENTIFICATION</scope>
    <source>
        <tissue evidence="5">Skeletal muscle</tissue>
    </source>
</reference>
<dbReference type="RefSeq" id="XP_013923192.1">
    <property type="nucleotide sequence ID" value="XM_014067717.1"/>
</dbReference>
<gene>
    <name evidence="5" type="primary">HAUS6</name>
</gene>
<keyword evidence="4" id="KW-1185">Reference proteome</keyword>
<protein>
    <submittedName>
        <fullName evidence="5">HAUS augmin-like complex subunit 6</fullName>
    </submittedName>
</protein>
<evidence type="ECO:0000259" key="3">
    <source>
        <dbReference type="Pfam" id="PF14661"/>
    </source>
</evidence>
<feature type="compositionally biased region" description="Basic and acidic residues" evidence="2">
    <location>
        <begin position="497"/>
        <end position="514"/>
    </location>
</feature>
<dbReference type="GO" id="GO:0070652">
    <property type="term" value="C:HAUS complex"/>
    <property type="evidence" value="ECO:0007669"/>
    <property type="project" value="InterPro"/>
</dbReference>
<evidence type="ECO:0000256" key="1">
    <source>
        <dbReference type="SAM" id="Coils"/>
    </source>
</evidence>
<dbReference type="OrthoDB" id="5575722at2759"/>
<feature type="compositionally biased region" description="Basic and acidic residues" evidence="2">
    <location>
        <begin position="890"/>
        <end position="910"/>
    </location>
</feature>
<dbReference type="KEGG" id="tsr:106549958"/>
<feature type="domain" description="HAUS augmin-like complex subunit 6 N-terminal" evidence="3">
    <location>
        <begin position="15"/>
        <end position="241"/>
    </location>
</feature>
<dbReference type="PANTHER" id="PTHR16151:SF2">
    <property type="entry name" value="HAUS AUGMIN-LIKE COMPLEX SUBUNIT 6"/>
    <property type="match status" value="1"/>
</dbReference>